<evidence type="ECO:0000259" key="1">
    <source>
        <dbReference type="Pfam" id="PF12706"/>
    </source>
</evidence>
<dbReference type="Pfam" id="PF12706">
    <property type="entry name" value="Lactamase_B_2"/>
    <property type="match status" value="1"/>
</dbReference>
<gene>
    <name evidence="2" type="ORF">AB5I84_01070</name>
</gene>
<evidence type="ECO:0000313" key="3">
    <source>
        <dbReference type="Proteomes" id="UP001562065"/>
    </source>
</evidence>
<dbReference type="Proteomes" id="UP001562065">
    <property type="component" value="Unassembled WGS sequence"/>
</dbReference>
<accession>A0ABV4AG67</accession>
<dbReference type="SUPFAM" id="SSF56281">
    <property type="entry name" value="Metallo-hydrolase/oxidoreductase"/>
    <property type="match status" value="1"/>
</dbReference>
<organism evidence="2 3">
    <name type="scientific">Isoalcanivorax beigongshangi</name>
    <dbReference type="NCBI Taxonomy" id="3238810"/>
    <lineage>
        <taxon>Bacteria</taxon>
        <taxon>Pseudomonadati</taxon>
        <taxon>Pseudomonadota</taxon>
        <taxon>Gammaproteobacteria</taxon>
        <taxon>Oceanospirillales</taxon>
        <taxon>Alcanivoracaceae</taxon>
        <taxon>Isoalcanivorax</taxon>
    </lineage>
</organism>
<reference evidence="2 3" key="1">
    <citation type="submission" date="2024-07" db="EMBL/GenBank/DDBJ databases">
        <authorList>
            <person name="Ren Q."/>
        </authorList>
    </citation>
    <scope>NUCLEOTIDE SEQUENCE [LARGE SCALE GENOMIC DNA]</scope>
    <source>
        <strain evidence="2 3">REN37</strain>
    </source>
</reference>
<dbReference type="EMBL" id="JBGCUO010000001">
    <property type="protein sequence ID" value="MEY1660736.1"/>
    <property type="molecule type" value="Genomic_DNA"/>
</dbReference>
<proteinExistence type="predicted"/>
<dbReference type="Gene3D" id="3.60.15.10">
    <property type="entry name" value="Ribonuclease Z/Hydroxyacylglutathione hydrolase-like"/>
    <property type="match status" value="1"/>
</dbReference>
<dbReference type="InterPro" id="IPR001279">
    <property type="entry name" value="Metallo-B-lactamas"/>
</dbReference>
<dbReference type="PANTHER" id="PTHR15032">
    <property type="entry name" value="N-ACYL-PHOSPHATIDYLETHANOLAMINE-HYDROLYZING PHOSPHOLIPASE D"/>
    <property type="match status" value="1"/>
</dbReference>
<dbReference type="PANTHER" id="PTHR15032:SF4">
    <property type="entry name" value="N-ACYL-PHOSPHATIDYLETHANOLAMINE-HYDROLYZING PHOSPHOLIPASE D"/>
    <property type="match status" value="1"/>
</dbReference>
<keyword evidence="3" id="KW-1185">Reference proteome</keyword>
<evidence type="ECO:0000313" key="2">
    <source>
        <dbReference type="EMBL" id="MEY1660736.1"/>
    </source>
</evidence>
<feature type="domain" description="Metallo-beta-lactamase" evidence="1">
    <location>
        <begin position="88"/>
        <end position="286"/>
    </location>
</feature>
<name>A0ABV4AG67_9GAMM</name>
<dbReference type="RefSeq" id="WP_369453979.1">
    <property type="nucleotide sequence ID" value="NZ_JBGCUO010000001.1"/>
</dbReference>
<dbReference type="InterPro" id="IPR036866">
    <property type="entry name" value="RibonucZ/Hydroxyglut_hydro"/>
</dbReference>
<protein>
    <submittedName>
        <fullName evidence="2">MBL fold metallo-hydrolase</fullName>
    </submittedName>
</protein>
<comment type="caution">
    <text evidence="2">The sequence shown here is derived from an EMBL/GenBank/DDBJ whole genome shotgun (WGS) entry which is preliminary data.</text>
</comment>
<sequence>MPKLDRQQLAAAAASVRRTGPRFYNLERTPAHGLGDFLRWQWQSRGKFPPGQRFPLRPVDDARLAAPVAPQLTWIGHSTFLFQHRGLNLLTDPVFSERASPFQWLGPRRYTPPALTVAALPPIHQVLISHNHYDHLDHHSVMALHQRFGDALTWFVPTGVAAWFHRRGIRQVRECGWWEGAEQDGAEAFLVPAQHFSGRGVSDGNHSLWGGWIWDCGDLRLYFAGDTGYGGCFAEIGALFPDIDLALIPIGAFEPRWLMQPVHVNPDEAVRIHRDIGARRSVGMHWGTFVLTDEPMDAPPHVLQRALAEQQVPSTDFIVMAHGETLSGPELLSSRVE</sequence>